<protein>
    <recommendedName>
        <fullName evidence="7">Non-structural maintenance of chromosomes element 4</fullName>
    </recommendedName>
</protein>
<evidence type="ECO:0000313" key="11">
    <source>
        <dbReference type="Proteomes" id="UP000719766"/>
    </source>
</evidence>
<dbReference type="GO" id="GO:0030915">
    <property type="term" value="C:Smc5-Smc6 complex"/>
    <property type="evidence" value="ECO:0007669"/>
    <property type="project" value="UniProtKB-UniRule"/>
</dbReference>
<name>A0A9P7AMV3_9AGAM</name>
<dbReference type="GO" id="GO:0006310">
    <property type="term" value="P:DNA recombination"/>
    <property type="evidence" value="ECO:0007669"/>
    <property type="project" value="UniProtKB-UniRule"/>
</dbReference>
<dbReference type="RefSeq" id="XP_041158365.1">
    <property type="nucleotide sequence ID" value="XM_041306892.1"/>
</dbReference>
<dbReference type="EMBL" id="JABBWE010000094">
    <property type="protein sequence ID" value="KAG1786295.1"/>
    <property type="molecule type" value="Genomic_DNA"/>
</dbReference>
<keyword evidence="3 7" id="KW-0227">DNA damage</keyword>
<evidence type="ECO:0000256" key="4">
    <source>
        <dbReference type="ARBA" id="ARBA00023172"/>
    </source>
</evidence>
<dbReference type="OrthoDB" id="361242at2759"/>
<dbReference type="GeneID" id="64600656"/>
<dbReference type="EMBL" id="JABBWE010000042">
    <property type="protein sequence ID" value="KAG1791559.1"/>
    <property type="molecule type" value="Genomic_DNA"/>
</dbReference>
<dbReference type="Proteomes" id="UP000719766">
    <property type="component" value="Unassembled WGS sequence"/>
</dbReference>
<comment type="caution">
    <text evidence="10">The sequence shown here is derived from an EMBL/GenBank/DDBJ whole genome shotgun (WGS) entry which is preliminary data.</text>
</comment>
<dbReference type="Pfam" id="PF08743">
    <property type="entry name" value="Nse4_C"/>
    <property type="match status" value="1"/>
</dbReference>
<dbReference type="InterPro" id="IPR014854">
    <property type="entry name" value="Nse4_C"/>
</dbReference>
<dbReference type="GO" id="GO:0006281">
    <property type="term" value="P:DNA repair"/>
    <property type="evidence" value="ECO:0007669"/>
    <property type="project" value="UniProtKB-UniRule"/>
</dbReference>
<reference evidence="10" key="1">
    <citation type="journal article" date="2020" name="New Phytol.">
        <title>Comparative genomics reveals dynamic genome evolution in host specialist ectomycorrhizal fungi.</title>
        <authorList>
            <person name="Lofgren L.A."/>
            <person name="Nguyen N.H."/>
            <person name="Vilgalys R."/>
            <person name="Ruytinx J."/>
            <person name="Liao H.L."/>
            <person name="Branco S."/>
            <person name="Kuo A."/>
            <person name="LaButti K."/>
            <person name="Lipzen A."/>
            <person name="Andreopoulos W."/>
            <person name="Pangilinan J."/>
            <person name="Riley R."/>
            <person name="Hundley H."/>
            <person name="Na H."/>
            <person name="Barry K."/>
            <person name="Grigoriev I.V."/>
            <person name="Stajich J.E."/>
            <person name="Kennedy P.G."/>
        </authorList>
    </citation>
    <scope>NUCLEOTIDE SEQUENCE</scope>
    <source>
        <strain evidence="10">S12</strain>
    </source>
</reference>
<comment type="subunit">
    <text evidence="7">Component of the SMC5-SMC6 complex.</text>
</comment>
<evidence type="ECO:0000256" key="7">
    <source>
        <dbReference type="RuleBase" id="RU365071"/>
    </source>
</evidence>
<dbReference type="AlphaFoldDB" id="A0A9P7AMV3"/>
<organism evidence="10 11">
    <name type="scientific">Suillus plorans</name>
    <dbReference type="NCBI Taxonomy" id="116603"/>
    <lineage>
        <taxon>Eukaryota</taxon>
        <taxon>Fungi</taxon>
        <taxon>Dikarya</taxon>
        <taxon>Basidiomycota</taxon>
        <taxon>Agaricomycotina</taxon>
        <taxon>Agaricomycetes</taxon>
        <taxon>Agaricomycetidae</taxon>
        <taxon>Boletales</taxon>
        <taxon>Suillineae</taxon>
        <taxon>Suillaceae</taxon>
        <taxon>Suillus</taxon>
    </lineage>
</organism>
<evidence type="ECO:0000256" key="6">
    <source>
        <dbReference type="ARBA" id="ARBA00023242"/>
    </source>
</evidence>
<accession>A0A9P7AMV3</accession>
<dbReference type="PANTHER" id="PTHR16140:SF0">
    <property type="entry name" value="NON-STRUCTURAL MAINTENANCE OF CHROMOSOMES ELEMENT 4"/>
    <property type="match status" value="1"/>
</dbReference>
<evidence type="ECO:0000256" key="3">
    <source>
        <dbReference type="ARBA" id="ARBA00022763"/>
    </source>
</evidence>
<keyword evidence="5 7" id="KW-0234">DNA repair</keyword>
<sequence>MNSDDELRVRVDEISRLLDTVEAINLFRLVIGPCDFGQSVENIYHLSFLVRDGTCSFRVAENGEPLVARCQPCPHEERAKGVKYNQLVMEFDMATWRRAINIFDIRHPFIPHRARRPAGS</sequence>
<dbReference type="InterPro" id="IPR027786">
    <property type="entry name" value="Nse4/EID"/>
</dbReference>
<evidence type="ECO:0000256" key="2">
    <source>
        <dbReference type="ARBA" id="ARBA00008997"/>
    </source>
</evidence>
<proteinExistence type="inferred from homology"/>
<evidence type="ECO:0000313" key="9">
    <source>
        <dbReference type="EMBL" id="KAG1786295.1"/>
    </source>
</evidence>
<evidence type="ECO:0000256" key="1">
    <source>
        <dbReference type="ARBA" id="ARBA00004123"/>
    </source>
</evidence>
<comment type="similarity">
    <text evidence="2 7">Belongs to the NSE4 family.</text>
</comment>
<feature type="domain" description="Non-structural maintenance of chromosome element 4 C-terminal" evidence="8">
    <location>
        <begin position="24"/>
        <end position="110"/>
    </location>
</feature>
<evidence type="ECO:0000259" key="8">
    <source>
        <dbReference type="Pfam" id="PF08743"/>
    </source>
</evidence>
<keyword evidence="6 7" id="KW-0539">Nucleus</keyword>
<dbReference type="PANTHER" id="PTHR16140">
    <property type="entry name" value="NON-STRUCTURAL MAINTENANCE OF CHROMOSOMES ELEMENT 4"/>
    <property type="match status" value="1"/>
</dbReference>
<keyword evidence="4 7" id="KW-0233">DNA recombination</keyword>
<keyword evidence="11" id="KW-1185">Reference proteome</keyword>
<evidence type="ECO:0000256" key="5">
    <source>
        <dbReference type="ARBA" id="ARBA00023204"/>
    </source>
</evidence>
<gene>
    <name evidence="10" type="ORF">HD556DRAFT_1445186</name>
    <name evidence="9" type="ORF">HD556DRAFT_1449797</name>
</gene>
<evidence type="ECO:0000313" key="10">
    <source>
        <dbReference type="EMBL" id="KAG1791559.1"/>
    </source>
</evidence>
<comment type="subcellular location">
    <subcellularLocation>
        <location evidence="1 7">Nucleus</location>
    </subcellularLocation>
</comment>
<comment type="function">
    <text evidence="7">Component of the SMC5-SMC6 complex, that promotes sister chromatid alignment after DNA damage and facilitates double-stranded DNA breaks (DSBs) repair via homologous recombination between sister chromatids.</text>
</comment>
<dbReference type="GO" id="GO:0005634">
    <property type="term" value="C:nucleus"/>
    <property type="evidence" value="ECO:0007669"/>
    <property type="project" value="UniProtKB-SubCell"/>
</dbReference>